<dbReference type="Gene3D" id="3.40.50.1360">
    <property type="match status" value="1"/>
</dbReference>
<dbReference type="InterPro" id="IPR036390">
    <property type="entry name" value="WH_DNA-bd_sf"/>
</dbReference>
<dbReference type="Proteomes" id="UP000199163">
    <property type="component" value="Unassembled WGS sequence"/>
</dbReference>
<dbReference type="SUPFAM" id="SSF100950">
    <property type="entry name" value="NagB/RpiA/CoA transferase-like"/>
    <property type="match status" value="1"/>
</dbReference>
<keyword evidence="7" id="KW-1185">Reference proteome</keyword>
<dbReference type="InterPro" id="IPR001034">
    <property type="entry name" value="DeoR_HTH"/>
</dbReference>
<evidence type="ECO:0000313" key="6">
    <source>
        <dbReference type="EMBL" id="SDH64901.1"/>
    </source>
</evidence>
<gene>
    <name evidence="6" type="ORF">SAMN05192534_108141</name>
</gene>
<dbReference type="PRINTS" id="PR00037">
    <property type="entry name" value="HTHLACR"/>
</dbReference>
<dbReference type="PANTHER" id="PTHR30363:SF56">
    <property type="entry name" value="TRANSCRIPTIONAL REGULATOR, DEOR FAMILY"/>
    <property type="match status" value="1"/>
</dbReference>
<sequence length="251" mass="27342">MFHIDRKKAILSVLKKHETATVQELVDATGASESTIRRDLTDLESQQLIKRLHGGASLSKRKMEEPSMSEKESVNQTEKQAIAQAASTFVEHRHCLFIDAGTSTIELIPFLHNKEVIVVTNGIHHVPLLLENGIETYVTGGKAKPHTAALTGDKAVESVEAFRFDICFLGMNGVDGRQGFTTPDPEEAVVKKTAMSLAAQSYVLADHSKIGEVSFASVASVDQAAIVTTNKVDEHTLQQLQQETAVKVVNL</sequence>
<dbReference type="GO" id="GO:0003700">
    <property type="term" value="F:DNA-binding transcription factor activity"/>
    <property type="evidence" value="ECO:0007669"/>
    <property type="project" value="InterPro"/>
</dbReference>
<dbReference type="SMART" id="SM00420">
    <property type="entry name" value="HTH_DEOR"/>
    <property type="match status" value="1"/>
</dbReference>
<protein>
    <submittedName>
        <fullName evidence="6">Transcriptional regulator, DeoR family</fullName>
    </submittedName>
</protein>
<dbReference type="Gene3D" id="1.10.10.10">
    <property type="entry name" value="Winged helix-like DNA-binding domain superfamily/Winged helix DNA-binding domain"/>
    <property type="match status" value="1"/>
</dbReference>
<organism evidence="6 7">
    <name type="scientific">Alteribacillus persepolensis</name>
    <dbReference type="NCBI Taxonomy" id="568899"/>
    <lineage>
        <taxon>Bacteria</taxon>
        <taxon>Bacillati</taxon>
        <taxon>Bacillota</taxon>
        <taxon>Bacilli</taxon>
        <taxon>Bacillales</taxon>
        <taxon>Bacillaceae</taxon>
        <taxon>Alteribacillus</taxon>
    </lineage>
</organism>
<dbReference type="GO" id="GO:0003677">
    <property type="term" value="F:DNA binding"/>
    <property type="evidence" value="ECO:0007669"/>
    <property type="project" value="UniProtKB-KW"/>
</dbReference>
<dbReference type="AlphaFoldDB" id="A0A1G8E4U6"/>
<reference evidence="6 7" key="1">
    <citation type="submission" date="2016-10" db="EMBL/GenBank/DDBJ databases">
        <authorList>
            <person name="de Groot N.N."/>
        </authorList>
    </citation>
    <scope>NUCLEOTIDE SEQUENCE [LARGE SCALE GENOMIC DNA]</scope>
    <source>
        <strain evidence="6 7">DSM 21632</strain>
    </source>
</reference>
<evidence type="ECO:0000256" key="1">
    <source>
        <dbReference type="ARBA" id="ARBA00023015"/>
    </source>
</evidence>
<keyword evidence="3" id="KW-0804">Transcription</keyword>
<feature type="region of interest" description="Disordered" evidence="4">
    <location>
        <begin position="54"/>
        <end position="78"/>
    </location>
</feature>
<dbReference type="InterPro" id="IPR014036">
    <property type="entry name" value="DeoR-like_C"/>
</dbReference>
<dbReference type="STRING" id="568899.SAMN05192534_108141"/>
<accession>A0A1G8E4U6</accession>
<name>A0A1G8E4U6_9BACI</name>
<proteinExistence type="predicted"/>
<dbReference type="EMBL" id="FNDK01000008">
    <property type="protein sequence ID" value="SDH64901.1"/>
    <property type="molecule type" value="Genomic_DNA"/>
</dbReference>
<evidence type="ECO:0000256" key="2">
    <source>
        <dbReference type="ARBA" id="ARBA00023125"/>
    </source>
</evidence>
<dbReference type="InterPro" id="IPR018356">
    <property type="entry name" value="Tscrpt_reg_HTH_DeoR_CS"/>
</dbReference>
<dbReference type="PANTHER" id="PTHR30363">
    <property type="entry name" value="HTH-TYPE TRANSCRIPTIONAL REGULATOR SRLR-RELATED"/>
    <property type="match status" value="1"/>
</dbReference>
<dbReference type="OrthoDB" id="9797223at2"/>
<feature type="domain" description="HTH deoR-type" evidence="5">
    <location>
        <begin position="3"/>
        <end position="58"/>
    </location>
</feature>
<dbReference type="InterPro" id="IPR036388">
    <property type="entry name" value="WH-like_DNA-bd_sf"/>
</dbReference>
<dbReference type="PROSITE" id="PS00894">
    <property type="entry name" value="HTH_DEOR_1"/>
    <property type="match status" value="1"/>
</dbReference>
<dbReference type="Pfam" id="PF08220">
    <property type="entry name" value="HTH_DeoR"/>
    <property type="match status" value="1"/>
</dbReference>
<dbReference type="PROSITE" id="PS51000">
    <property type="entry name" value="HTH_DEOR_2"/>
    <property type="match status" value="1"/>
</dbReference>
<feature type="compositionally biased region" description="Basic and acidic residues" evidence="4">
    <location>
        <begin position="61"/>
        <end position="73"/>
    </location>
</feature>
<keyword evidence="2" id="KW-0238">DNA-binding</keyword>
<evidence type="ECO:0000259" key="5">
    <source>
        <dbReference type="PROSITE" id="PS51000"/>
    </source>
</evidence>
<keyword evidence="1" id="KW-0805">Transcription regulation</keyword>
<dbReference type="InterPro" id="IPR050313">
    <property type="entry name" value="Carb_Metab_HTH_regulators"/>
</dbReference>
<evidence type="ECO:0000256" key="4">
    <source>
        <dbReference type="SAM" id="MobiDB-lite"/>
    </source>
</evidence>
<dbReference type="SUPFAM" id="SSF46785">
    <property type="entry name" value="Winged helix' DNA-binding domain"/>
    <property type="match status" value="1"/>
</dbReference>
<dbReference type="InterPro" id="IPR037171">
    <property type="entry name" value="NagB/RpiA_transferase-like"/>
</dbReference>
<dbReference type="Pfam" id="PF00455">
    <property type="entry name" value="DeoRC"/>
    <property type="match status" value="1"/>
</dbReference>
<evidence type="ECO:0000313" key="7">
    <source>
        <dbReference type="Proteomes" id="UP000199163"/>
    </source>
</evidence>
<evidence type="ECO:0000256" key="3">
    <source>
        <dbReference type="ARBA" id="ARBA00023163"/>
    </source>
</evidence>
<dbReference type="SMART" id="SM01134">
    <property type="entry name" value="DeoRC"/>
    <property type="match status" value="1"/>
</dbReference>